<keyword evidence="2" id="KW-1185">Reference proteome</keyword>
<geneLocation type="plasmid" evidence="1 2">
    <name>pHTUR05</name>
</geneLocation>
<dbReference type="AlphaFoldDB" id="D2S3L2"/>
<accession>D2S3L2</accession>
<evidence type="ECO:0000313" key="2">
    <source>
        <dbReference type="Proteomes" id="UP000001903"/>
    </source>
</evidence>
<gene>
    <name evidence="1" type="ordered locus">Htur_5072</name>
</gene>
<proteinExistence type="predicted"/>
<dbReference type="EMBL" id="CP001865">
    <property type="protein sequence ID" value="ADB63959.1"/>
    <property type="molecule type" value="Genomic_DNA"/>
</dbReference>
<keyword evidence="1" id="KW-0614">Plasmid</keyword>
<dbReference type="OrthoDB" id="329902at2157"/>
<dbReference type="KEGG" id="htu:Htur_5072"/>
<organism evidence="1 2">
    <name type="scientific">Haloterrigena turkmenica (strain ATCC 51198 / DSM 5511 / JCM 9101 / NCIMB 13204 / VKM B-1734 / 4k)</name>
    <name type="common">Halococcus turkmenicus</name>
    <dbReference type="NCBI Taxonomy" id="543526"/>
    <lineage>
        <taxon>Archaea</taxon>
        <taxon>Methanobacteriati</taxon>
        <taxon>Methanobacteriota</taxon>
        <taxon>Stenosarchaea group</taxon>
        <taxon>Halobacteria</taxon>
        <taxon>Halobacteriales</taxon>
        <taxon>Natrialbaceae</taxon>
        <taxon>Haloterrigena</taxon>
    </lineage>
</organism>
<dbReference type="GeneID" id="8745877"/>
<dbReference type="HOGENOM" id="CLU_1933218_0_0_2"/>
<protein>
    <submittedName>
        <fullName evidence="1">Uncharacterized protein</fullName>
    </submittedName>
</protein>
<dbReference type="Proteomes" id="UP000001903">
    <property type="component" value="Plasmid pHTUR05"/>
</dbReference>
<evidence type="ECO:0000313" key="1">
    <source>
        <dbReference type="EMBL" id="ADB63959.1"/>
    </source>
</evidence>
<sequence>MTDDFDEETWEYDAFRVGRATRTVDVAGPDGPETIDEGTIRFDLINEEDHWLYEEESWVDHFAAPGAENDALEHMAHQPMDKLGIIELPEPMTREAAFEWLDDHPDKWRQFLDDSIESDTTAADLLEEIR</sequence>
<dbReference type="RefSeq" id="WP_012946198.1">
    <property type="nucleotide sequence ID" value="NC_013748.1"/>
</dbReference>
<reference evidence="1 2" key="1">
    <citation type="journal article" date="2010" name="Stand. Genomic Sci.">
        <title>Complete genome sequence of Haloterrigena turkmenica type strain (4k).</title>
        <authorList>
            <person name="Saunders E."/>
            <person name="Tindall B.J."/>
            <person name="Fahnrich R."/>
            <person name="Lapidus A."/>
            <person name="Copeland A."/>
            <person name="Del Rio T.G."/>
            <person name="Lucas S."/>
            <person name="Chen F."/>
            <person name="Tice H."/>
            <person name="Cheng J.F."/>
            <person name="Han C."/>
            <person name="Detter J.C."/>
            <person name="Bruce D."/>
            <person name="Goodwin L."/>
            <person name="Chain P."/>
            <person name="Pitluck S."/>
            <person name="Pati A."/>
            <person name="Ivanova N."/>
            <person name="Mavromatis K."/>
            <person name="Chen A."/>
            <person name="Palaniappan K."/>
            <person name="Land M."/>
            <person name="Hauser L."/>
            <person name="Chang Y.J."/>
            <person name="Jeffries C.D."/>
            <person name="Brettin T."/>
            <person name="Rohde M."/>
            <person name="Goker M."/>
            <person name="Bristow J."/>
            <person name="Eisen J.A."/>
            <person name="Markowitz V."/>
            <person name="Hugenholtz P."/>
            <person name="Klenk H.P."/>
            <person name="Kyrpides N.C."/>
        </authorList>
    </citation>
    <scope>NUCLEOTIDE SEQUENCE [LARGE SCALE GENOMIC DNA]</scope>
    <source>
        <strain evidence="2">ATCC 51198 / DSM 5511 / JCM 9101 / NCIMB 13204 / VKM B-1734 / 4k</strain>
    </source>
</reference>
<name>D2S3L2_HALTV</name>